<feature type="region of interest" description="Disordered" evidence="1">
    <location>
        <begin position="22"/>
        <end position="45"/>
    </location>
</feature>
<dbReference type="Pfam" id="PF13530">
    <property type="entry name" value="SCP2_2"/>
    <property type="match status" value="1"/>
</dbReference>
<dbReference type="PROSITE" id="PS51186">
    <property type="entry name" value="GNAT"/>
    <property type="match status" value="1"/>
</dbReference>
<keyword evidence="4" id="KW-1185">Reference proteome</keyword>
<organism evidence="3 4">
    <name type="scientific">Halobium salinum</name>
    <dbReference type="NCBI Taxonomy" id="1364940"/>
    <lineage>
        <taxon>Archaea</taxon>
        <taxon>Methanobacteriati</taxon>
        <taxon>Methanobacteriota</taxon>
        <taxon>Stenosarchaea group</taxon>
        <taxon>Halobacteria</taxon>
        <taxon>Halobacteriales</taxon>
        <taxon>Haloferacaceae</taxon>
        <taxon>Halobium</taxon>
    </lineage>
</organism>
<dbReference type="InterPro" id="IPR016181">
    <property type="entry name" value="Acyl_CoA_acyltransferase"/>
</dbReference>
<dbReference type="GO" id="GO:0016746">
    <property type="term" value="F:acyltransferase activity"/>
    <property type="evidence" value="ECO:0007669"/>
    <property type="project" value="UniProtKB-KW"/>
</dbReference>
<dbReference type="Gene3D" id="3.30.1050.10">
    <property type="entry name" value="SCP2 sterol-binding domain"/>
    <property type="match status" value="1"/>
</dbReference>
<dbReference type="PANTHER" id="PTHR37817:SF1">
    <property type="entry name" value="N-ACETYLTRANSFERASE EIS"/>
    <property type="match status" value="1"/>
</dbReference>
<proteinExistence type="predicted"/>
<evidence type="ECO:0000313" key="3">
    <source>
        <dbReference type="EMBL" id="MFC4357248.1"/>
    </source>
</evidence>
<feature type="domain" description="N-acetyltransferase" evidence="2">
    <location>
        <begin position="1"/>
        <end position="161"/>
    </location>
</feature>
<dbReference type="EC" id="2.3.1.-" evidence="3"/>
<dbReference type="AlphaFoldDB" id="A0ABD5P994"/>
<evidence type="ECO:0000259" key="2">
    <source>
        <dbReference type="PROSITE" id="PS51186"/>
    </source>
</evidence>
<gene>
    <name evidence="3" type="primary">eis</name>
    <name evidence="3" type="ORF">ACFO0N_04705</name>
</gene>
<reference evidence="3 4" key="1">
    <citation type="journal article" date="2019" name="Int. J. Syst. Evol. Microbiol.">
        <title>The Global Catalogue of Microorganisms (GCM) 10K type strain sequencing project: providing services to taxonomists for standard genome sequencing and annotation.</title>
        <authorList>
            <consortium name="The Broad Institute Genomics Platform"/>
            <consortium name="The Broad Institute Genome Sequencing Center for Infectious Disease"/>
            <person name="Wu L."/>
            <person name="Ma J."/>
        </authorList>
    </citation>
    <scope>NUCLEOTIDE SEQUENCE [LARGE SCALE GENOMIC DNA]</scope>
    <source>
        <strain evidence="3 4">CGMCC 1.12553</strain>
    </source>
</reference>
<dbReference type="SUPFAM" id="SSF55729">
    <property type="entry name" value="Acyl-CoA N-acyltransferases (Nat)"/>
    <property type="match status" value="1"/>
</dbReference>
<dbReference type="RefSeq" id="WP_267622449.1">
    <property type="nucleotide sequence ID" value="NZ_JAODIW010000006.1"/>
</dbReference>
<dbReference type="InterPro" id="IPR051554">
    <property type="entry name" value="Acetyltransferase_Eis"/>
</dbReference>
<dbReference type="Pfam" id="PF13527">
    <property type="entry name" value="Acetyltransf_9"/>
    <property type="match status" value="1"/>
</dbReference>
<dbReference type="InterPro" id="IPR041380">
    <property type="entry name" value="Acetyltransf_17"/>
</dbReference>
<comment type="caution">
    <text evidence="3">The sequence shown here is derived from an EMBL/GenBank/DDBJ whole genome shotgun (WGS) entry which is preliminary data.</text>
</comment>
<dbReference type="InterPro" id="IPR025559">
    <property type="entry name" value="Eis_dom"/>
</dbReference>
<dbReference type="Gene3D" id="3.40.630.30">
    <property type="match status" value="2"/>
</dbReference>
<keyword evidence="3" id="KW-0808">Transferase</keyword>
<dbReference type="EMBL" id="JBHSDS010000003">
    <property type="protein sequence ID" value="MFC4357248.1"/>
    <property type="molecule type" value="Genomic_DNA"/>
</dbReference>
<evidence type="ECO:0000313" key="4">
    <source>
        <dbReference type="Proteomes" id="UP001595921"/>
    </source>
</evidence>
<protein>
    <submittedName>
        <fullName evidence="3">Enhanced intracellular survival protein Eis</fullName>
        <ecNumber evidence="3">2.3.1.-</ecNumber>
    </submittedName>
</protein>
<dbReference type="InterPro" id="IPR000182">
    <property type="entry name" value="GNAT_dom"/>
</dbReference>
<dbReference type="SUPFAM" id="SSF55718">
    <property type="entry name" value="SCP-like"/>
    <property type="match status" value="1"/>
</dbReference>
<evidence type="ECO:0000256" key="1">
    <source>
        <dbReference type="SAM" id="MobiDB-lite"/>
    </source>
</evidence>
<accession>A0ABD5P994</accession>
<sequence>MEYRPIPDDHRDAFGRLLRYAFRPQAGPPDEEDEEDRPEHPDIYHPRALYDVDSGAPDDDLDADDMVVVCAYYDFSLRVRGEFHRVGGVSAVASPPEIRRQGHVGRLLRELHEELREEGVALAALWPFKYSFYRRYGYATATEYAHAEIAPDELSAVVADPAGRFRRVDPDDWADLAAVYEAWGPDSLAMDRTEGYWRHRVLTGWQEDPYVYLWEDDDGEPRAYAVYRVQDGDDDGRTLQVWEFAHADDEGRRQLYRFLRDHDSQVETVTFAGPTETYLLETLEDPRAAELEFRPGPMVRVVDLEAAVADLSFPADAEGSVVLAVDDDHLPWNDGRFELSVAGGGGTCEPTDAEADVELDVGALSQLVAGFLSVDRLETYGDLTVVSETGAETLAAMFPPEEPAPFLREGF</sequence>
<dbReference type="PANTHER" id="PTHR37817">
    <property type="entry name" value="N-ACETYLTRANSFERASE EIS"/>
    <property type="match status" value="1"/>
</dbReference>
<dbReference type="Pfam" id="PF17668">
    <property type="entry name" value="Acetyltransf_17"/>
    <property type="match status" value="1"/>
</dbReference>
<dbReference type="InterPro" id="IPR036527">
    <property type="entry name" value="SCP2_sterol-bd_dom_sf"/>
</dbReference>
<keyword evidence="3" id="KW-0012">Acyltransferase</keyword>
<name>A0ABD5P994_9EURY</name>
<dbReference type="Proteomes" id="UP001595921">
    <property type="component" value="Unassembled WGS sequence"/>
</dbReference>